<keyword evidence="2" id="KW-1185">Reference proteome</keyword>
<organism evidence="1 2">
    <name type="scientific">Nibea albiflora</name>
    <name type="common">Yellow drum</name>
    <name type="synonym">Corvina albiflora</name>
    <dbReference type="NCBI Taxonomy" id="240163"/>
    <lineage>
        <taxon>Eukaryota</taxon>
        <taxon>Metazoa</taxon>
        <taxon>Chordata</taxon>
        <taxon>Craniata</taxon>
        <taxon>Vertebrata</taxon>
        <taxon>Euteleostomi</taxon>
        <taxon>Actinopterygii</taxon>
        <taxon>Neopterygii</taxon>
        <taxon>Teleostei</taxon>
        <taxon>Neoteleostei</taxon>
        <taxon>Acanthomorphata</taxon>
        <taxon>Eupercaria</taxon>
        <taxon>Sciaenidae</taxon>
        <taxon>Nibea</taxon>
    </lineage>
</organism>
<comment type="caution">
    <text evidence="1">The sequence shown here is derived from an EMBL/GenBank/DDBJ whole genome shotgun (WGS) entry which is preliminary data.</text>
</comment>
<evidence type="ECO:0000313" key="1">
    <source>
        <dbReference type="EMBL" id="KAG8005861.1"/>
    </source>
</evidence>
<evidence type="ECO:0000313" key="2">
    <source>
        <dbReference type="Proteomes" id="UP000805704"/>
    </source>
</evidence>
<gene>
    <name evidence="1" type="ORF">GBF38_004847</name>
</gene>
<dbReference type="Proteomes" id="UP000805704">
    <property type="component" value="Chromosome 21"/>
</dbReference>
<protein>
    <submittedName>
        <fullName evidence="1">Fibronectin</fullName>
    </submittedName>
</protein>
<proteinExistence type="predicted"/>
<sequence length="581" mass="63411">MQNGTIDSTDEPSVTGTTISDSTDEPSVTGTTISDSTDEPSVTGTTISDSTDVYNVTGNTISDSTDVYNVTGNTISDSTDVYNVTGNTTDEFADVHNLAGNTTNSTSLWESRMHNGTNDTAEAENATTATPYTTVVTPGTPTLPLEAQCARSPMLFPDVPDPDENYIEDSCVAMLSFGPWVEKNCFELLPYICYDDDLTFETNATSVTNLTSVSATLTWRPVLDVTDYKLEVKGHPEQGRNLTNVTHGLDDLTPGTRYSVHVFPIKCGRDLKAQEFSFTTIPNKVENLTVLSQNETSTLYLRWDKPVGNVDVYRILYSGKKFETNNTHAKVGDLTPGGLYTFTAISVATGPNSTESKESTITVYTKPGQASNLTVSNNTQESLQLSWLRPSGNTTGYRVKALDENNTVRYDQKVKGTKANVTGLPRSQKITLSVVALANDTLEGDNKTTFSYTDRAQMDGSTEESYNTSVRMKKFHGLKTAAKYTVIVYIINGDISGSAVQCSIFTLPLQPTDPRISSHGKDYITFSWTAPANSSTVSYVAEIKSQFYGYHALKVVKQHSVHLHWLELGDQLQSRSENKGG</sequence>
<accession>A0ACB7EV04</accession>
<dbReference type="EMBL" id="CM024809">
    <property type="protein sequence ID" value="KAG8005861.1"/>
    <property type="molecule type" value="Genomic_DNA"/>
</dbReference>
<name>A0ACB7EV04_NIBAL</name>
<reference evidence="1" key="1">
    <citation type="submission" date="2020-04" db="EMBL/GenBank/DDBJ databases">
        <title>A chromosome-scale assembly and high-density genetic map of the yellow drum (Nibea albiflora) genome.</title>
        <authorList>
            <person name="Xu D."/>
            <person name="Zhang W."/>
            <person name="Chen R."/>
            <person name="Tan P."/>
            <person name="Wang L."/>
            <person name="Song H."/>
            <person name="Tian L."/>
            <person name="Zhu Q."/>
            <person name="Wang B."/>
        </authorList>
    </citation>
    <scope>NUCLEOTIDE SEQUENCE</scope>
    <source>
        <strain evidence="1">ZJHYS-2018</strain>
    </source>
</reference>